<proteinExistence type="predicted"/>
<keyword evidence="2" id="KW-1185">Reference proteome</keyword>
<gene>
    <name evidence="1" type="ORF">CAGA_23980</name>
</gene>
<evidence type="ECO:0000313" key="1">
    <source>
        <dbReference type="EMBL" id="TGJ75449.1"/>
    </source>
</evidence>
<sequence>MPRKYTKLEMLSEVFRRKVAGETNREIGESYGLTKYQIKQFGQPPTSEGALDCQRV</sequence>
<comment type="caution">
    <text evidence="1">The sequence shown here is derived from an EMBL/GenBank/DDBJ whole genome shotgun (WGS) entry which is preliminary data.</text>
</comment>
<evidence type="ECO:0000313" key="2">
    <source>
        <dbReference type="Proteomes" id="UP000297714"/>
    </source>
</evidence>
<organism evidence="1 2">
    <name type="scientific">Caproiciproducens galactitolivorans</name>
    <dbReference type="NCBI Taxonomy" id="642589"/>
    <lineage>
        <taxon>Bacteria</taxon>
        <taxon>Bacillati</taxon>
        <taxon>Bacillota</taxon>
        <taxon>Clostridia</taxon>
        <taxon>Eubacteriales</taxon>
        <taxon>Acutalibacteraceae</taxon>
        <taxon>Caproiciproducens</taxon>
    </lineage>
</organism>
<dbReference type="EMBL" id="SRMQ01000017">
    <property type="protein sequence ID" value="TGJ75449.1"/>
    <property type="molecule type" value="Genomic_DNA"/>
</dbReference>
<dbReference type="Proteomes" id="UP000297714">
    <property type="component" value="Unassembled WGS sequence"/>
</dbReference>
<evidence type="ECO:0008006" key="3">
    <source>
        <dbReference type="Google" id="ProtNLM"/>
    </source>
</evidence>
<name>A0A4Z0XVK1_9FIRM</name>
<dbReference type="RefSeq" id="WP_207669585.1">
    <property type="nucleotide sequence ID" value="NZ_JAJUFJ010000013.1"/>
</dbReference>
<protein>
    <recommendedName>
        <fullName evidence="3">Transposase</fullName>
    </recommendedName>
</protein>
<dbReference type="AlphaFoldDB" id="A0A4Z0XVK1"/>
<reference evidence="1 2" key="1">
    <citation type="submission" date="2019-04" db="EMBL/GenBank/DDBJ databases">
        <authorList>
            <person name="Poehlein A."/>
            <person name="Bengelsdorf F.R."/>
            <person name="Duerre P."/>
            <person name="Daniel R."/>
        </authorList>
    </citation>
    <scope>NUCLEOTIDE SEQUENCE [LARGE SCALE GENOMIC DNA]</scope>
    <source>
        <strain evidence="1 2">BS-1</strain>
    </source>
</reference>
<accession>A0A4Z0XVK1</accession>